<dbReference type="EMBL" id="AMFJ01036018">
    <property type="protein sequence ID" value="EKD25630.1"/>
    <property type="molecule type" value="Genomic_DNA"/>
</dbReference>
<evidence type="ECO:0000313" key="1">
    <source>
        <dbReference type="EMBL" id="EKD25630.1"/>
    </source>
</evidence>
<dbReference type="InterPro" id="IPR029058">
    <property type="entry name" value="AB_hydrolase_fold"/>
</dbReference>
<sequence length="177" mass="20900">MATLVLLWGNNVHNKSRIQEVNKELLPFYASTHIHNYRHWNTEWWDMNLDYECEQLCNYLKTLWGSIILFCKSIWCILGLKAMVEQEIFIKQCIFVWFPLGYTKLHNDLPIEKYLKELTCPVLRIQKTDDPAGSYAAITKQLWALSPAFTCKEIPGDDHSYKEINILKQYILDNNAR</sequence>
<dbReference type="AlphaFoldDB" id="K1X5X6"/>
<name>K1X5X6_9BACT</name>
<accession>K1X5X6</accession>
<comment type="caution">
    <text evidence="1">The sequence shown here is derived from an EMBL/GenBank/DDBJ whole genome shotgun (WGS) entry which is preliminary data.</text>
</comment>
<organism evidence="1">
    <name type="scientific">uncultured bacterium</name>
    <name type="common">gcode 4</name>
    <dbReference type="NCBI Taxonomy" id="1234023"/>
    <lineage>
        <taxon>Bacteria</taxon>
        <taxon>environmental samples</taxon>
    </lineage>
</organism>
<dbReference type="Gene3D" id="3.40.50.1820">
    <property type="entry name" value="alpha/beta hydrolase"/>
    <property type="match status" value="1"/>
</dbReference>
<proteinExistence type="predicted"/>
<reference evidence="1" key="1">
    <citation type="journal article" date="2012" name="Science">
        <title>Fermentation, hydrogen, and sulfur metabolism in multiple uncultivated bacterial phyla.</title>
        <authorList>
            <person name="Wrighton K.C."/>
            <person name="Thomas B.C."/>
            <person name="Sharon I."/>
            <person name="Miller C.S."/>
            <person name="Castelle C.J."/>
            <person name="VerBerkmoes N.C."/>
            <person name="Wilkins M.J."/>
            <person name="Hettich R.L."/>
            <person name="Lipton M.S."/>
            <person name="Williams K.H."/>
            <person name="Long P.E."/>
            <person name="Banfield J.F."/>
        </authorList>
    </citation>
    <scope>NUCLEOTIDE SEQUENCE [LARGE SCALE GENOMIC DNA]</scope>
</reference>
<protein>
    <submittedName>
        <fullName evidence="1">Uncharacterized protein</fullName>
    </submittedName>
</protein>
<gene>
    <name evidence="1" type="ORF">ACD_80C00011G0017</name>
</gene>
<dbReference type="SUPFAM" id="SSF53474">
    <property type="entry name" value="alpha/beta-Hydrolases"/>
    <property type="match status" value="1"/>
</dbReference>